<proteinExistence type="predicted"/>
<accession>Q7UGB2</accession>
<dbReference type="Proteomes" id="UP000001025">
    <property type="component" value="Chromosome"/>
</dbReference>
<dbReference type="OrthoDB" id="9939441at2"/>
<dbReference type="AlphaFoldDB" id="Q7UGB2"/>
<dbReference type="PATRIC" id="fig|243090.15.peg.3866"/>
<keyword evidence="2" id="KW-1185">Reference proteome</keyword>
<gene>
    <name evidence="1" type="ordered locus">RB8010</name>
</gene>
<organism evidence="1 2">
    <name type="scientific">Rhodopirellula baltica (strain DSM 10527 / NCIMB 13988 / SH1)</name>
    <dbReference type="NCBI Taxonomy" id="243090"/>
    <lineage>
        <taxon>Bacteria</taxon>
        <taxon>Pseudomonadati</taxon>
        <taxon>Planctomycetota</taxon>
        <taxon>Planctomycetia</taxon>
        <taxon>Pirellulales</taxon>
        <taxon>Pirellulaceae</taxon>
        <taxon>Rhodopirellula</taxon>
    </lineage>
</organism>
<reference evidence="1 2" key="1">
    <citation type="journal article" date="2003" name="Proc. Natl. Acad. Sci. U.S.A.">
        <title>Complete genome sequence of the marine planctomycete Pirellula sp. strain 1.</title>
        <authorList>
            <person name="Gloeckner F.O."/>
            <person name="Kube M."/>
            <person name="Bauer M."/>
            <person name="Teeling H."/>
            <person name="Lombardot T."/>
            <person name="Ludwig W."/>
            <person name="Gade D."/>
            <person name="Beck A."/>
            <person name="Borzym K."/>
            <person name="Heitmann K."/>
            <person name="Rabus R."/>
            <person name="Schlesner H."/>
            <person name="Amann R."/>
            <person name="Reinhardt R."/>
        </authorList>
    </citation>
    <scope>NUCLEOTIDE SEQUENCE [LARGE SCALE GENOMIC DNA]</scope>
    <source>
        <strain evidence="2">DSM 10527 / NCIMB 13988 / SH1</strain>
    </source>
</reference>
<dbReference type="InParanoid" id="Q7UGB2"/>
<dbReference type="EMBL" id="BX294147">
    <property type="protein sequence ID" value="CAD78417.1"/>
    <property type="molecule type" value="Genomic_DNA"/>
</dbReference>
<protein>
    <submittedName>
        <fullName evidence="1">Uncharacterized protein</fullName>
    </submittedName>
</protein>
<sequence>MLRQMRIRSVVAISQQRFLPFRFLHASLHSICNQMTNTKHSNRLITFLSLMCLSLLCAGCDNNESTVIQQPADAAQEMEDYESMMNSSAKEAYGK</sequence>
<dbReference type="KEGG" id="rba:RB8010"/>
<evidence type="ECO:0000313" key="2">
    <source>
        <dbReference type="Proteomes" id="UP000001025"/>
    </source>
</evidence>
<name>Q7UGB2_RHOBA</name>
<dbReference type="HOGENOM" id="CLU_2370871_0_0_0"/>
<dbReference type="EnsemblBacteria" id="CAD78417">
    <property type="protein sequence ID" value="CAD78417"/>
    <property type="gene ID" value="RB8010"/>
</dbReference>
<evidence type="ECO:0000313" key="1">
    <source>
        <dbReference type="EMBL" id="CAD78417.1"/>
    </source>
</evidence>